<organism evidence="1 2">
    <name type="scientific">Microvirga flocculans</name>
    <dbReference type="NCBI Taxonomy" id="217168"/>
    <lineage>
        <taxon>Bacteria</taxon>
        <taxon>Pseudomonadati</taxon>
        <taxon>Pseudomonadota</taxon>
        <taxon>Alphaproteobacteria</taxon>
        <taxon>Hyphomicrobiales</taxon>
        <taxon>Methylobacteriaceae</taxon>
        <taxon>Microvirga</taxon>
    </lineage>
</organism>
<dbReference type="RefSeq" id="WP_275944439.1">
    <property type="nucleotide sequence ID" value="NZ_JACIDC010000001.1"/>
</dbReference>
<comment type="caution">
    <text evidence="1">The sequence shown here is derived from an EMBL/GenBank/DDBJ whole genome shotgun (WGS) entry which is preliminary data.</text>
</comment>
<proteinExistence type="predicted"/>
<name>A0A7W6ICE5_9HYPH</name>
<dbReference type="AlphaFoldDB" id="A0A7W6ICE5"/>
<dbReference type="EMBL" id="JACIDC010000001">
    <property type="protein sequence ID" value="MBB4038840.1"/>
    <property type="molecule type" value="Genomic_DNA"/>
</dbReference>
<evidence type="ECO:0000313" key="1">
    <source>
        <dbReference type="EMBL" id="MBB4038840.1"/>
    </source>
</evidence>
<gene>
    <name evidence="1" type="ORF">GGR34_000469</name>
</gene>
<dbReference type="Proteomes" id="UP000519439">
    <property type="component" value="Unassembled WGS sequence"/>
</dbReference>
<evidence type="ECO:0000313" key="2">
    <source>
        <dbReference type="Proteomes" id="UP000519439"/>
    </source>
</evidence>
<protein>
    <submittedName>
        <fullName evidence="1">Uncharacterized protein</fullName>
    </submittedName>
</protein>
<accession>A0A7W6ICE5</accession>
<sequence>MKKSKPYDVARTLFLFIGKGAQRVLVRLIVDWIKEHWDRF</sequence>
<reference evidence="1 2" key="1">
    <citation type="submission" date="2020-08" db="EMBL/GenBank/DDBJ databases">
        <title>Genomic Encyclopedia of Type Strains, Phase IV (KMG-IV): sequencing the most valuable type-strain genomes for metagenomic binning, comparative biology and taxonomic classification.</title>
        <authorList>
            <person name="Goeker M."/>
        </authorList>
    </citation>
    <scope>NUCLEOTIDE SEQUENCE [LARGE SCALE GENOMIC DNA]</scope>
    <source>
        <strain evidence="1 2">DSM 15743</strain>
    </source>
</reference>
<keyword evidence="2" id="KW-1185">Reference proteome</keyword>